<evidence type="ECO:0000256" key="4">
    <source>
        <dbReference type="ARBA" id="ARBA00012568"/>
    </source>
</evidence>
<evidence type="ECO:0000256" key="7">
    <source>
        <dbReference type="ARBA" id="ARBA00022670"/>
    </source>
</evidence>
<dbReference type="GO" id="GO:0006508">
    <property type="term" value="P:proteolysis"/>
    <property type="evidence" value="ECO:0007669"/>
    <property type="project" value="UniProtKB-KW"/>
</dbReference>
<evidence type="ECO:0000256" key="3">
    <source>
        <dbReference type="ARBA" id="ARBA00010088"/>
    </source>
</evidence>
<accession>A0A7S4PAV5</accession>
<evidence type="ECO:0000256" key="9">
    <source>
        <dbReference type="ARBA" id="ARBA00029605"/>
    </source>
</evidence>
<feature type="region of interest" description="Disordered" evidence="10">
    <location>
        <begin position="315"/>
        <end position="343"/>
    </location>
</feature>
<comment type="catalytic activity">
    <reaction evidence="1">
        <text>Release of N-terminal proline from a peptide.</text>
        <dbReference type="EC" id="3.4.11.5"/>
    </reaction>
</comment>
<gene>
    <name evidence="13" type="ORF">GTHE00462_LOCUS31977</name>
</gene>
<dbReference type="Gene3D" id="3.40.50.1820">
    <property type="entry name" value="alpha/beta hydrolase"/>
    <property type="match status" value="1"/>
</dbReference>
<keyword evidence="6" id="KW-0963">Cytoplasm</keyword>
<dbReference type="GO" id="GO:0005737">
    <property type="term" value="C:cytoplasm"/>
    <property type="evidence" value="ECO:0007669"/>
    <property type="project" value="UniProtKB-SubCell"/>
</dbReference>
<dbReference type="SUPFAM" id="SSF53474">
    <property type="entry name" value="alpha/beta-Hydrolases"/>
    <property type="match status" value="1"/>
</dbReference>
<evidence type="ECO:0000256" key="6">
    <source>
        <dbReference type="ARBA" id="ARBA00022490"/>
    </source>
</evidence>
<reference evidence="13" key="1">
    <citation type="submission" date="2021-01" db="EMBL/GenBank/DDBJ databases">
        <authorList>
            <person name="Corre E."/>
            <person name="Pelletier E."/>
            <person name="Niang G."/>
            <person name="Scheremetjew M."/>
            <person name="Finn R."/>
            <person name="Kale V."/>
            <person name="Holt S."/>
            <person name="Cochrane G."/>
            <person name="Meng A."/>
            <person name="Brown T."/>
            <person name="Cohen L."/>
        </authorList>
    </citation>
    <scope>NUCLEOTIDE SEQUENCE</scope>
    <source>
        <strain evidence="13">CCMP 2712</strain>
    </source>
</reference>
<evidence type="ECO:0000313" key="13">
    <source>
        <dbReference type="EMBL" id="CAE2328919.1"/>
    </source>
</evidence>
<dbReference type="Pfam" id="PF00561">
    <property type="entry name" value="Abhydrolase_1"/>
    <property type="match status" value="1"/>
</dbReference>
<organism evidence="13">
    <name type="scientific">Guillardia theta</name>
    <name type="common">Cryptophyte</name>
    <name type="synonym">Cryptomonas phi</name>
    <dbReference type="NCBI Taxonomy" id="55529"/>
    <lineage>
        <taxon>Eukaryota</taxon>
        <taxon>Cryptophyceae</taxon>
        <taxon>Pyrenomonadales</taxon>
        <taxon>Geminigeraceae</taxon>
        <taxon>Guillardia</taxon>
    </lineage>
</organism>
<evidence type="ECO:0000256" key="2">
    <source>
        <dbReference type="ARBA" id="ARBA00004496"/>
    </source>
</evidence>
<proteinExistence type="inferred from homology"/>
<feature type="chain" id="PRO_5031228212" description="prolyl aminopeptidase" evidence="11">
    <location>
        <begin position="23"/>
        <end position="453"/>
    </location>
</feature>
<dbReference type="PANTHER" id="PTHR43722">
    <property type="entry name" value="PROLINE IMINOPEPTIDASE"/>
    <property type="match status" value="1"/>
</dbReference>
<evidence type="ECO:0000256" key="10">
    <source>
        <dbReference type="SAM" id="MobiDB-lite"/>
    </source>
</evidence>
<dbReference type="EC" id="3.4.11.5" evidence="4"/>
<keyword evidence="5" id="KW-0031">Aminopeptidase</keyword>
<dbReference type="PRINTS" id="PR00111">
    <property type="entry name" value="ABHYDROLASE"/>
</dbReference>
<protein>
    <recommendedName>
        <fullName evidence="4">prolyl aminopeptidase</fullName>
        <ecNumber evidence="4">3.4.11.5</ecNumber>
    </recommendedName>
    <alternativeName>
        <fullName evidence="9">Prolyl aminopeptidase</fullName>
    </alternativeName>
</protein>
<feature type="compositionally biased region" description="Polar residues" evidence="10">
    <location>
        <begin position="322"/>
        <end position="339"/>
    </location>
</feature>
<evidence type="ECO:0000256" key="5">
    <source>
        <dbReference type="ARBA" id="ARBA00022438"/>
    </source>
</evidence>
<evidence type="ECO:0000256" key="8">
    <source>
        <dbReference type="ARBA" id="ARBA00022801"/>
    </source>
</evidence>
<dbReference type="EMBL" id="HBKN01040867">
    <property type="protein sequence ID" value="CAE2328919.1"/>
    <property type="molecule type" value="Transcribed_RNA"/>
</dbReference>
<keyword evidence="8" id="KW-0378">Hydrolase</keyword>
<dbReference type="PANTHER" id="PTHR43722:SF1">
    <property type="entry name" value="PROLINE IMINOPEPTIDASE"/>
    <property type="match status" value="1"/>
</dbReference>
<dbReference type="PRINTS" id="PR00793">
    <property type="entry name" value="PROAMNOPTASE"/>
</dbReference>
<keyword evidence="7" id="KW-0645">Protease</keyword>
<feature type="domain" description="AB hydrolase-1" evidence="12">
    <location>
        <begin position="105"/>
        <end position="201"/>
    </location>
</feature>
<evidence type="ECO:0000256" key="11">
    <source>
        <dbReference type="SAM" id="SignalP"/>
    </source>
</evidence>
<name>A0A7S4PAV5_GUITH</name>
<evidence type="ECO:0000259" key="12">
    <source>
        <dbReference type="Pfam" id="PF00561"/>
    </source>
</evidence>
<dbReference type="GO" id="GO:0004177">
    <property type="term" value="F:aminopeptidase activity"/>
    <property type="evidence" value="ECO:0007669"/>
    <property type="project" value="UniProtKB-KW"/>
</dbReference>
<dbReference type="InterPro" id="IPR000073">
    <property type="entry name" value="AB_hydrolase_1"/>
</dbReference>
<keyword evidence="11" id="KW-0732">Signal</keyword>
<dbReference type="InterPro" id="IPR002410">
    <property type="entry name" value="Peptidase_S33"/>
</dbReference>
<dbReference type="AlphaFoldDB" id="A0A7S4PAV5"/>
<comment type="subcellular location">
    <subcellularLocation>
        <location evidence="2">Cytoplasm</location>
    </subcellularLocation>
</comment>
<feature type="signal peptide" evidence="11">
    <location>
        <begin position="1"/>
        <end position="22"/>
    </location>
</feature>
<sequence length="453" mass="49792">MVCLLLVAGILVQGGLVGSATSLSLSFAPSLRLARSAPSPHISLRPHGLRPGAVGRSRVTLWSDRRGLYEPTEPNQQGLLPVDDTHSLFYHVYGNSTSQHVALSLHGGPGAGSFPRHARFFDPKRCRVVLFDQRGCGSSTPRGSIDNNDTPNLIADIERLRVHLNVSTWDIVLGGSWGSTLALAYSQEYPERVRAMVLRGVCLMRAKEICWLFGPEGGCRALLPRAYKEFVSDLLEHETVSCKTVLEAYSRRLFSSNTTTQGAAARRWLSWEYSVSSLHQAAVLNATGTLSASSVVEWDGSRWLVDGKDEEELKAEARRRSSVTLTANTSKTNGNQSRPAPSAPYVPAQAMLTCWYSLHGGFLEEEAILQPQRMERIRHIPCIAVQGAADYICPPWTALDLHEAWPEMKLRLVAGAGHSMYDPEITSELVKATDFLLDRHTSDSGEGQEEETS</sequence>
<comment type="similarity">
    <text evidence="3">Belongs to the peptidase S33 family.</text>
</comment>
<evidence type="ECO:0000256" key="1">
    <source>
        <dbReference type="ARBA" id="ARBA00001585"/>
    </source>
</evidence>
<dbReference type="InterPro" id="IPR029058">
    <property type="entry name" value="AB_hydrolase_fold"/>
</dbReference>
<dbReference type="InterPro" id="IPR005944">
    <property type="entry name" value="Pro_iminopeptidase"/>
</dbReference>